<name>A0A1S8TI08_9CLOT</name>
<gene>
    <name evidence="6" type="primary">glvR</name>
    <name evidence="6" type="ORF">CLPUN_23560</name>
</gene>
<evidence type="ECO:0000313" key="6">
    <source>
        <dbReference type="EMBL" id="OOM77239.1"/>
    </source>
</evidence>
<feature type="domain" description="SIS" evidence="5">
    <location>
        <begin position="104"/>
        <end position="239"/>
    </location>
</feature>
<dbReference type="GO" id="GO:0003700">
    <property type="term" value="F:DNA-binding transcription factor activity"/>
    <property type="evidence" value="ECO:0007669"/>
    <property type="project" value="InterPro"/>
</dbReference>
<dbReference type="GO" id="GO:1901135">
    <property type="term" value="P:carbohydrate derivative metabolic process"/>
    <property type="evidence" value="ECO:0007669"/>
    <property type="project" value="InterPro"/>
</dbReference>
<dbReference type="RefSeq" id="WP_077847486.1">
    <property type="nucleotide sequence ID" value="NZ_LZZM01000153.1"/>
</dbReference>
<dbReference type="InterPro" id="IPR009057">
    <property type="entry name" value="Homeodomain-like_sf"/>
</dbReference>
<feature type="domain" description="HTH rpiR-type" evidence="4">
    <location>
        <begin position="1"/>
        <end position="73"/>
    </location>
</feature>
<dbReference type="OrthoDB" id="9762536at2"/>
<keyword evidence="3" id="KW-0804">Transcription</keyword>
<dbReference type="InterPro" id="IPR000281">
    <property type="entry name" value="HTH_RpiR"/>
</dbReference>
<evidence type="ECO:0000256" key="1">
    <source>
        <dbReference type="ARBA" id="ARBA00023015"/>
    </source>
</evidence>
<dbReference type="InterPro" id="IPR046348">
    <property type="entry name" value="SIS_dom_sf"/>
</dbReference>
<dbReference type="SUPFAM" id="SSF53697">
    <property type="entry name" value="SIS domain"/>
    <property type="match status" value="1"/>
</dbReference>
<dbReference type="Pfam" id="PF01418">
    <property type="entry name" value="HTH_6"/>
    <property type="match status" value="1"/>
</dbReference>
<comment type="caution">
    <text evidence="6">The sequence shown here is derived from an EMBL/GenBank/DDBJ whole genome shotgun (WGS) entry which is preliminary data.</text>
</comment>
<evidence type="ECO:0000259" key="4">
    <source>
        <dbReference type="PROSITE" id="PS51071"/>
    </source>
</evidence>
<dbReference type="Proteomes" id="UP000190890">
    <property type="component" value="Unassembled WGS sequence"/>
</dbReference>
<dbReference type="PANTHER" id="PTHR30514">
    <property type="entry name" value="GLUCOKINASE"/>
    <property type="match status" value="1"/>
</dbReference>
<evidence type="ECO:0000259" key="5">
    <source>
        <dbReference type="PROSITE" id="PS51464"/>
    </source>
</evidence>
<dbReference type="Gene3D" id="3.40.50.10490">
    <property type="entry name" value="Glucose-6-phosphate isomerase like protein, domain 1"/>
    <property type="match status" value="1"/>
</dbReference>
<dbReference type="STRING" id="29367.CLPUN_23560"/>
<dbReference type="InterPro" id="IPR047640">
    <property type="entry name" value="RpiR-like"/>
</dbReference>
<dbReference type="SUPFAM" id="SSF46689">
    <property type="entry name" value="Homeodomain-like"/>
    <property type="match status" value="1"/>
</dbReference>
<dbReference type="Pfam" id="PF01380">
    <property type="entry name" value="SIS"/>
    <property type="match status" value="1"/>
</dbReference>
<dbReference type="PROSITE" id="PS51464">
    <property type="entry name" value="SIS"/>
    <property type="match status" value="1"/>
</dbReference>
<dbReference type="CDD" id="cd05013">
    <property type="entry name" value="SIS_RpiR"/>
    <property type="match status" value="1"/>
</dbReference>
<sequence length="243" mass="27973">MFNYEIIQNLNDLELSLYRYIMKNSEKVIYMRIRELADEAHVSTTTILRFCKKVNCAGYSEFKVKLKMNMEKNESSKVKNDASIIVDFFKKLDNDELDKKLNTLCDLIKEASNVIFIGAGTSGILCKYAARYFSSIGKFAMYIDDPYFPRNYKFYEDSVIIAVSVSGETISIIDHISNLKRERSTVVSITNSENCTISKISDLNISYYVQQEKLGISDITTQIPVLYMIESIGKRLHNKFLEN</sequence>
<dbReference type="GO" id="GO:0097367">
    <property type="term" value="F:carbohydrate derivative binding"/>
    <property type="evidence" value="ECO:0007669"/>
    <property type="project" value="InterPro"/>
</dbReference>
<dbReference type="PROSITE" id="PS51071">
    <property type="entry name" value="HTH_RPIR"/>
    <property type="match status" value="1"/>
</dbReference>
<dbReference type="AlphaFoldDB" id="A0A1S8TI08"/>
<dbReference type="GO" id="GO:0003677">
    <property type="term" value="F:DNA binding"/>
    <property type="evidence" value="ECO:0007669"/>
    <property type="project" value="UniProtKB-KW"/>
</dbReference>
<dbReference type="PANTHER" id="PTHR30514:SF1">
    <property type="entry name" value="HTH-TYPE TRANSCRIPTIONAL REGULATOR HEXR-RELATED"/>
    <property type="match status" value="1"/>
</dbReference>
<dbReference type="Gene3D" id="1.10.10.10">
    <property type="entry name" value="Winged helix-like DNA-binding domain superfamily/Winged helix DNA-binding domain"/>
    <property type="match status" value="1"/>
</dbReference>
<proteinExistence type="predicted"/>
<keyword evidence="7" id="KW-1185">Reference proteome</keyword>
<evidence type="ECO:0000256" key="3">
    <source>
        <dbReference type="ARBA" id="ARBA00023163"/>
    </source>
</evidence>
<evidence type="ECO:0000256" key="2">
    <source>
        <dbReference type="ARBA" id="ARBA00023125"/>
    </source>
</evidence>
<keyword evidence="1" id="KW-0805">Transcription regulation</keyword>
<evidence type="ECO:0000313" key="7">
    <source>
        <dbReference type="Proteomes" id="UP000190890"/>
    </source>
</evidence>
<accession>A0A1S8TI08</accession>
<keyword evidence="2" id="KW-0238">DNA-binding</keyword>
<dbReference type="EMBL" id="LZZM01000153">
    <property type="protein sequence ID" value="OOM77239.1"/>
    <property type="molecule type" value="Genomic_DNA"/>
</dbReference>
<organism evidence="6 7">
    <name type="scientific">Clostridium puniceum</name>
    <dbReference type="NCBI Taxonomy" id="29367"/>
    <lineage>
        <taxon>Bacteria</taxon>
        <taxon>Bacillati</taxon>
        <taxon>Bacillota</taxon>
        <taxon>Clostridia</taxon>
        <taxon>Eubacteriales</taxon>
        <taxon>Clostridiaceae</taxon>
        <taxon>Clostridium</taxon>
    </lineage>
</organism>
<reference evidence="6 7" key="1">
    <citation type="submission" date="2016-05" db="EMBL/GenBank/DDBJ databases">
        <title>Microbial solvent formation.</title>
        <authorList>
            <person name="Poehlein A."/>
            <person name="Montoya Solano J.D."/>
            <person name="Flitsch S."/>
            <person name="Krabben P."/>
            <person name="Duerre P."/>
            <person name="Daniel R."/>
        </authorList>
    </citation>
    <scope>NUCLEOTIDE SEQUENCE [LARGE SCALE GENOMIC DNA]</scope>
    <source>
        <strain evidence="6 7">DSM 2619</strain>
    </source>
</reference>
<dbReference type="InterPro" id="IPR036388">
    <property type="entry name" value="WH-like_DNA-bd_sf"/>
</dbReference>
<dbReference type="InterPro" id="IPR035472">
    <property type="entry name" value="RpiR-like_SIS"/>
</dbReference>
<dbReference type="InterPro" id="IPR001347">
    <property type="entry name" value="SIS_dom"/>
</dbReference>
<protein>
    <submittedName>
        <fullName evidence="6">HTH-type transcriptional regulator GlvR</fullName>
    </submittedName>
</protein>